<organism evidence="2 3">
    <name type="scientific">Passalora fulva</name>
    <name type="common">Tomato leaf mold</name>
    <name type="synonym">Cladosporium fulvum</name>
    <dbReference type="NCBI Taxonomy" id="5499"/>
    <lineage>
        <taxon>Eukaryota</taxon>
        <taxon>Fungi</taxon>
        <taxon>Dikarya</taxon>
        <taxon>Ascomycota</taxon>
        <taxon>Pezizomycotina</taxon>
        <taxon>Dothideomycetes</taxon>
        <taxon>Dothideomycetidae</taxon>
        <taxon>Mycosphaerellales</taxon>
        <taxon>Mycosphaerellaceae</taxon>
        <taxon>Fulvia</taxon>
    </lineage>
</organism>
<keyword evidence="3" id="KW-1185">Reference proteome</keyword>
<dbReference type="GO" id="GO:0008033">
    <property type="term" value="P:tRNA processing"/>
    <property type="evidence" value="ECO:0007669"/>
    <property type="project" value="TreeGrafter"/>
</dbReference>
<feature type="compositionally biased region" description="Basic and acidic residues" evidence="1">
    <location>
        <begin position="167"/>
        <end position="176"/>
    </location>
</feature>
<sequence>MATTARLNFLDEAADLLAFSSPTTAAQLHSTRLEPTQEDVVKAQVVKNDRLCGGCGDSLIPWWNCSIRTKKRTRQERLNQDKSTKFTTVQCARCNSFTMVRQVRRSTGRPVPQQPMVQPATERKKVVAVQKDDQPTQGSITPSSTPTESAVKKRSRNKKSSLQSLLADRKAVEPKKGSGLGLMDFMKTWNSVPIV</sequence>
<dbReference type="RefSeq" id="XP_047765316.1">
    <property type="nucleotide sequence ID" value="XM_047910535.1"/>
</dbReference>
<dbReference type="KEGG" id="ffu:CLAFUR5_11387"/>
<dbReference type="PANTHER" id="PTHR14742:SF3">
    <property type="entry name" value="RIBONUCLEASE MRP PROTEIN SUBUNIT SNM1"/>
    <property type="match status" value="1"/>
</dbReference>
<dbReference type="EMBL" id="CP090170">
    <property type="protein sequence ID" value="UJO20950.1"/>
    <property type="molecule type" value="Genomic_DNA"/>
</dbReference>
<dbReference type="PANTHER" id="PTHR14742">
    <property type="entry name" value="RIBONUCLEASE P SUBUNIT P21"/>
    <property type="match status" value="1"/>
</dbReference>
<reference evidence="2" key="2">
    <citation type="journal article" date="2022" name="Microb. Genom.">
        <title>A chromosome-scale genome assembly of the tomato pathogen Cladosporium fulvum reveals a compartmentalized genome architecture and the presence of a dispensable chromosome.</title>
        <authorList>
            <person name="Zaccaron A.Z."/>
            <person name="Chen L.H."/>
            <person name="Samaras A."/>
            <person name="Stergiopoulos I."/>
        </authorList>
    </citation>
    <scope>NUCLEOTIDE SEQUENCE</scope>
    <source>
        <strain evidence="2">Race5_Kim</strain>
    </source>
</reference>
<evidence type="ECO:0000313" key="3">
    <source>
        <dbReference type="Proteomes" id="UP000756132"/>
    </source>
</evidence>
<dbReference type="GeneID" id="71991265"/>
<feature type="region of interest" description="Disordered" evidence="1">
    <location>
        <begin position="128"/>
        <end position="177"/>
    </location>
</feature>
<name>A0A9Q8USN4_PASFU</name>
<dbReference type="OrthoDB" id="438080at2759"/>
<dbReference type="GO" id="GO:0005655">
    <property type="term" value="C:nucleolar ribonuclease P complex"/>
    <property type="evidence" value="ECO:0007669"/>
    <property type="project" value="TreeGrafter"/>
</dbReference>
<proteinExistence type="predicted"/>
<evidence type="ECO:0000313" key="2">
    <source>
        <dbReference type="EMBL" id="UJO20950.1"/>
    </source>
</evidence>
<protein>
    <submittedName>
        <fullName evidence="2">Uncharacterized protein</fullName>
    </submittedName>
</protein>
<reference evidence="2" key="1">
    <citation type="submission" date="2021-12" db="EMBL/GenBank/DDBJ databases">
        <authorList>
            <person name="Zaccaron A."/>
            <person name="Stergiopoulos I."/>
        </authorList>
    </citation>
    <scope>NUCLEOTIDE SEQUENCE</scope>
    <source>
        <strain evidence="2">Race5_Kim</strain>
    </source>
</reference>
<dbReference type="Proteomes" id="UP000756132">
    <property type="component" value="Chromosome 8"/>
</dbReference>
<feature type="compositionally biased region" description="Polar residues" evidence="1">
    <location>
        <begin position="135"/>
        <end position="148"/>
    </location>
</feature>
<gene>
    <name evidence="2" type="ORF">CLAFUR5_11387</name>
</gene>
<evidence type="ECO:0000256" key="1">
    <source>
        <dbReference type="SAM" id="MobiDB-lite"/>
    </source>
</evidence>
<dbReference type="AlphaFoldDB" id="A0A9Q8USN4"/>
<dbReference type="Pfam" id="PF04032">
    <property type="entry name" value="Rpr2"/>
    <property type="match status" value="1"/>
</dbReference>
<dbReference type="InterPro" id="IPR007175">
    <property type="entry name" value="Rpr2/Snm1/Rpp21"/>
</dbReference>
<accession>A0A9Q8USN4</accession>